<dbReference type="RefSeq" id="WP_095483723.1">
    <property type="nucleotide sequence ID" value="NZ_CP088151.1"/>
</dbReference>
<comment type="caution">
    <text evidence="1">The sequence shown here is derived from an EMBL/GenBank/DDBJ whole genome shotgun (WGS) entry which is preliminary data.</text>
</comment>
<dbReference type="EMBL" id="NPKI01000011">
    <property type="protein sequence ID" value="PAQ03045.1"/>
    <property type="molecule type" value="Genomic_DNA"/>
</dbReference>
<name>A0AB36RFE8_9HYPH</name>
<dbReference type="InterPro" id="IPR036390">
    <property type="entry name" value="WH_DNA-bd_sf"/>
</dbReference>
<reference evidence="2" key="1">
    <citation type="submission" date="2017-08" db="EMBL/GenBank/DDBJ databases">
        <title>Mesorhizobium wenxinae sp. nov., a novel rhizobial species isolated from root nodules of chickpea (Cicer arietinum L.).</title>
        <authorList>
            <person name="Zhang J."/>
        </authorList>
    </citation>
    <scope>NUCLEOTIDE SEQUENCE [LARGE SCALE GENOMIC DNA]</scope>
    <source>
        <strain evidence="2">USDA 3392</strain>
    </source>
</reference>
<dbReference type="SUPFAM" id="SSF46785">
    <property type="entry name" value="Winged helix' DNA-binding domain"/>
    <property type="match status" value="1"/>
</dbReference>
<evidence type="ECO:0000313" key="2">
    <source>
        <dbReference type="Proteomes" id="UP000216215"/>
    </source>
</evidence>
<keyword evidence="2" id="KW-1185">Reference proteome</keyword>
<evidence type="ECO:0000313" key="1">
    <source>
        <dbReference type="EMBL" id="PAQ03045.1"/>
    </source>
</evidence>
<accession>A0AB36RFE8</accession>
<protein>
    <submittedName>
        <fullName evidence="1">Helix-turn-helix domain-containing protein</fullName>
    </submittedName>
</protein>
<dbReference type="AlphaFoldDB" id="A0AB36RFE8"/>
<organism evidence="1 2">
    <name type="scientific">Mesorhizobium mediterraneum</name>
    <dbReference type="NCBI Taxonomy" id="43617"/>
    <lineage>
        <taxon>Bacteria</taxon>
        <taxon>Pseudomonadati</taxon>
        <taxon>Pseudomonadota</taxon>
        <taxon>Alphaproteobacteria</taxon>
        <taxon>Hyphomicrobiales</taxon>
        <taxon>Phyllobacteriaceae</taxon>
        <taxon>Mesorhizobium</taxon>
    </lineage>
</organism>
<proteinExistence type="predicted"/>
<dbReference type="Proteomes" id="UP000216215">
    <property type="component" value="Unassembled WGS sequence"/>
</dbReference>
<sequence length="406" mass="43116">MDSLITAAARALATGDPLGALKRVALRDDAPALALRGIAMAQLGDFVRAKALLKSAARAFGPKEAVARARCVVAEAEIALVSRDLGWPAKALDAARSTLEKHGDHVNAAHALNLEVRRLLLIGRLDEAERRLAGFDPTPFPPASRAAHEMVVAGIAIRRLQTRAARAALARAEHAAREADIPALTAEVEGTSLVMNTPAARLIARGEERPLLLEEVEALLASEALVVDACRNVVRGAGMIVSLATRPVLFALARTLGEAWPADVPRSTLVARAFGGKHADESHRARLRVEIGRLRVELRSLADLSATKRGFALKPRRAPEIVVLAPPVEEQHAGMLAFLADGESWSSSALAIALGASSRTVQRSLEQLAAAGKVQSFGRGRARRWMTPPVPGFPTILLLPGSLSGY</sequence>
<gene>
    <name evidence="1" type="ORF">CIT25_06455</name>
</gene>